<name>A7TM34_VANPO</name>
<evidence type="ECO:0000313" key="2">
    <source>
        <dbReference type="EMBL" id="EDO16676.1"/>
    </source>
</evidence>
<dbReference type="AlphaFoldDB" id="A7TM34"/>
<evidence type="ECO:0000256" key="1">
    <source>
        <dbReference type="SAM" id="Phobius"/>
    </source>
</evidence>
<sequence length="90" mass="10552">MSTQEFTTTASPSKYVSSMQYVETGHQRKLRKGKGNFFVELLEKLGEKLYWIYYIHLPFYLMTSFDSFCLHSSFLIAFTVGCFGFIKYCL</sequence>
<dbReference type="HOGENOM" id="CLU_176405_0_0_1"/>
<proteinExistence type="predicted"/>
<dbReference type="KEGG" id="vpo:Kpol_1052p23"/>
<dbReference type="PhylomeDB" id="A7TM34"/>
<feature type="transmembrane region" description="Helical" evidence="1">
    <location>
        <begin position="59"/>
        <end position="86"/>
    </location>
</feature>
<dbReference type="EMBL" id="DS480419">
    <property type="protein sequence ID" value="EDO16676.1"/>
    <property type="molecule type" value="Genomic_DNA"/>
</dbReference>
<protein>
    <submittedName>
        <fullName evidence="2">Uncharacterized protein</fullName>
    </submittedName>
</protein>
<dbReference type="Proteomes" id="UP000000267">
    <property type="component" value="Unassembled WGS sequence"/>
</dbReference>
<reference evidence="2 3" key="1">
    <citation type="journal article" date="2007" name="Proc. Natl. Acad. Sci. U.S.A.">
        <title>Independent sorting-out of thousands of duplicated gene pairs in two yeast species descended from a whole-genome duplication.</title>
        <authorList>
            <person name="Scannell D.R."/>
            <person name="Frank A.C."/>
            <person name="Conant G.C."/>
            <person name="Byrne K.P."/>
            <person name="Woolfit M."/>
            <person name="Wolfe K.H."/>
        </authorList>
    </citation>
    <scope>NUCLEOTIDE SEQUENCE [LARGE SCALE GENOMIC DNA]</scope>
    <source>
        <strain evidence="3">ATCC 22028 / DSM 70294 / BCRC 21397 / CBS 2163 / NBRC 10782 / NRRL Y-8283 / UCD 57-17</strain>
    </source>
</reference>
<keyword evidence="1" id="KW-0472">Membrane</keyword>
<accession>A7TM34</accession>
<keyword evidence="1" id="KW-1133">Transmembrane helix</keyword>
<dbReference type="InParanoid" id="A7TM34"/>
<evidence type="ECO:0000313" key="3">
    <source>
        <dbReference type="Proteomes" id="UP000000267"/>
    </source>
</evidence>
<keyword evidence="1" id="KW-0812">Transmembrane</keyword>
<dbReference type="RefSeq" id="XP_001644534.1">
    <property type="nucleotide sequence ID" value="XM_001644484.1"/>
</dbReference>
<dbReference type="FunCoup" id="A7TM34">
    <property type="interactions" value="6"/>
</dbReference>
<organism evidence="3">
    <name type="scientific">Vanderwaltozyma polyspora (strain ATCC 22028 / DSM 70294 / BCRC 21397 / CBS 2163 / NBRC 10782 / NRRL Y-8283 / UCD 57-17)</name>
    <name type="common">Kluyveromyces polysporus</name>
    <dbReference type="NCBI Taxonomy" id="436907"/>
    <lineage>
        <taxon>Eukaryota</taxon>
        <taxon>Fungi</taxon>
        <taxon>Dikarya</taxon>
        <taxon>Ascomycota</taxon>
        <taxon>Saccharomycotina</taxon>
        <taxon>Saccharomycetes</taxon>
        <taxon>Saccharomycetales</taxon>
        <taxon>Saccharomycetaceae</taxon>
        <taxon>Vanderwaltozyma</taxon>
    </lineage>
</organism>
<dbReference type="eggNOG" id="ENOG502S91C">
    <property type="taxonomic scope" value="Eukaryota"/>
</dbReference>
<dbReference type="OMA" id="LYWIYYI"/>
<dbReference type="OrthoDB" id="4065448at2759"/>
<gene>
    <name evidence="2" type="ORF">Kpol_1052p23</name>
</gene>
<keyword evidence="3" id="KW-1185">Reference proteome</keyword>
<dbReference type="GeneID" id="5544831"/>